<feature type="domain" description="AraC effector-binding" evidence="1">
    <location>
        <begin position="5"/>
        <end position="162"/>
    </location>
</feature>
<dbReference type="PANTHER" id="PTHR36444:SF2">
    <property type="entry name" value="TRANSCRIPTIONAL REGULATOR PROTEIN YOBU-RELATED"/>
    <property type="match status" value="1"/>
</dbReference>
<dbReference type="PANTHER" id="PTHR36444">
    <property type="entry name" value="TRANSCRIPTIONAL REGULATOR PROTEIN YOBU-RELATED"/>
    <property type="match status" value="1"/>
</dbReference>
<dbReference type="InterPro" id="IPR010499">
    <property type="entry name" value="AraC_E-bd"/>
</dbReference>
<sequence length="168" mass="19892">MSISKEPRVVRTEEKKLAGRRLEMSFSHNRTFELWTTFMPKRRHFTNAVNEYLYSLQIYPDTNFFRQFDPKRTFVKWALLEVADYISLPDGMEPFLLPGGEYAVFDFKGSSAQAQNAFQYIYGEWLPASGYELDDRPHFELLGSKYRREDPQSEEEIWIPVRLPGVFQ</sequence>
<dbReference type="InterPro" id="IPR053182">
    <property type="entry name" value="YobU-like_regulator"/>
</dbReference>
<protein>
    <submittedName>
        <fullName evidence="2">AraC family transcriptional regulator</fullName>
    </submittedName>
</protein>
<proteinExistence type="predicted"/>
<dbReference type="InterPro" id="IPR011256">
    <property type="entry name" value="Reg_factor_effector_dom_sf"/>
</dbReference>
<evidence type="ECO:0000313" key="2">
    <source>
        <dbReference type="EMBL" id="TCJ13270.1"/>
    </source>
</evidence>
<keyword evidence="3" id="KW-1185">Reference proteome</keyword>
<accession>A0A4R1B6G1</accession>
<dbReference type="OrthoDB" id="8560232at2"/>
<organism evidence="2 3">
    <name type="scientific">Flaviaesturariibacter flavus</name>
    <dbReference type="NCBI Taxonomy" id="2502780"/>
    <lineage>
        <taxon>Bacteria</taxon>
        <taxon>Pseudomonadati</taxon>
        <taxon>Bacteroidota</taxon>
        <taxon>Chitinophagia</taxon>
        <taxon>Chitinophagales</taxon>
        <taxon>Chitinophagaceae</taxon>
        <taxon>Flaviaestuariibacter</taxon>
    </lineage>
</organism>
<comment type="caution">
    <text evidence="2">The sequence shown here is derived from an EMBL/GenBank/DDBJ whole genome shotgun (WGS) entry which is preliminary data.</text>
</comment>
<dbReference type="SUPFAM" id="SSF55136">
    <property type="entry name" value="Probable bacterial effector-binding domain"/>
    <property type="match status" value="1"/>
</dbReference>
<dbReference type="Proteomes" id="UP000295334">
    <property type="component" value="Unassembled WGS sequence"/>
</dbReference>
<dbReference type="SMART" id="SM00871">
    <property type="entry name" value="AraC_E_bind"/>
    <property type="match status" value="1"/>
</dbReference>
<evidence type="ECO:0000313" key="3">
    <source>
        <dbReference type="Proteomes" id="UP000295334"/>
    </source>
</evidence>
<dbReference type="Gene3D" id="3.20.80.10">
    <property type="entry name" value="Regulatory factor, effector binding domain"/>
    <property type="match status" value="1"/>
</dbReference>
<name>A0A4R1B6G1_9BACT</name>
<dbReference type="AlphaFoldDB" id="A0A4R1B6G1"/>
<dbReference type="Pfam" id="PF06445">
    <property type="entry name" value="GyrI-like"/>
    <property type="match status" value="1"/>
</dbReference>
<gene>
    <name evidence="2" type="ORF">EPD60_12800</name>
</gene>
<reference evidence="2 3" key="1">
    <citation type="submission" date="2019-03" db="EMBL/GenBank/DDBJ databases">
        <authorList>
            <person name="Kim M.K.M."/>
        </authorList>
    </citation>
    <scope>NUCLEOTIDE SEQUENCE [LARGE SCALE GENOMIC DNA]</scope>
    <source>
        <strain evidence="2 3">17J68-12</strain>
    </source>
</reference>
<evidence type="ECO:0000259" key="1">
    <source>
        <dbReference type="SMART" id="SM00871"/>
    </source>
</evidence>
<dbReference type="RefSeq" id="WP_131449926.1">
    <property type="nucleotide sequence ID" value="NZ_SJZI01000046.1"/>
</dbReference>
<dbReference type="InterPro" id="IPR029442">
    <property type="entry name" value="GyrI-like"/>
</dbReference>
<dbReference type="EMBL" id="SJZI01000046">
    <property type="protein sequence ID" value="TCJ13270.1"/>
    <property type="molecule type" value="Genomic_DNA"/>
</dbReference>